<dbReference type="Proteomes" id="UP001165205">
    <property type="component" value="Unassembled WGS sequence"/>
</dbReference>
<evidence type="ECO:0000313" key="3">
    <source>
        <dbReference type="Proteomes" id="UP001165205"/>
    </source>
</evidence>
<name>A0AAN4YIF5_ASPOZ</name>
<accession>A0AAN4YIF5</accession>
<comment type="caution">
    <text evidence="2">The sequence shown here is derived from an EMBL/GenBank/DDBJ whole genome shotgun (WGS) entry which is preliminary data.</text>
</comment>
<feature type="region of interest" description="Disordered" evidence="1">
    <location>
        <begin position="60"/>
        <end position="85"/>
    </location>
</feature>
<organism evidence="2 3">
    <name type="scientific">Aspergillus oryzae</name>
    <name type="common">Yellow koji mold</name>
    <dbReference type="NCBI Taxonomy" id="5062"/>
    <lineage>
        <taxon>Eukaryota</taxon>
        <taxon>Fungi</taxon>
        <taxon>Dikarya</taxon>
        <taxon>Ascomycota</taxon>
        <taxon>Pezizomycotina</taxon>
        <taxon>Eurotiomycetes</taxon>
        <taxon>Eurotiomycetidae</taxon>
        <taxon>Eurotiales</taxon>
        <taxon>Aspergillaceae</taxon>
        <taxon>Aspergillus</taxon>
        <taxon>Aspergillus subgen. Circumdati</taxon>
    </lineage>
</organism>
<proteinExistence type="predicted"/>
<reference evidence="2" key="1">
    <citation type="submission" date="2023-04" db="EMBL/GenBank/DDBJ databases">
        <title>Aspergillus oryzae NBRC 4228.</title>
        <authorList>
            <person name="Ichikawa N."/>
            <person name="Sato H."/>
            <person name="Tonouchi N."/>
        </authorList>
    </citation>
    <scope>NUCLEOTIDE SEQUENCE</scope>
    <source>
        <strain evidence="2">NBRC 4228</strain>
    </source>
</reference>
<dbReference type="EMBL" id="BSYA01000076">
    <property type="protein sequence ID" value="GMG30870.1"/>
    <property type="molecule type" value="Genomic_DNA"/>
</dbReference>
<sequence>MLGISINFVQVQFHDETIAIKELYCVDTSDTSFHPNGTLDSLYDSSFAASVGLYPSPDQLVSVSGSGSGPRSSTSPSIPHLYSEDPLSGILSLDTLL</sequence>
<evidence type="ECO:0000313" key="2">
    <source>
        <dbReference type="EMBL" id="GMG30870.1"/>
    </source>
</evidence>
<evidence type="ECO:0000256" key="1">
    <source>
        <dbReference type="SAM" id="MobiDB-lite"/>
    </source>
</evidence>
<dbReference type="AlphaFoldDB" id="A0AAN4YIF5"/>
<gene>
    <name evidence="2" type="ORF">Aory04_000686700</name>
</gene>
<protein>
    <submittedName>
        <fullName evidence="2">Unnamed protein product</fullName>
    </submittedName>
</protein>
<feature type="compositionally biased region" description="Low complexity" evidence="1">
    <location>
        <begin position="62"/>
        <end position="79"/>
    </location>
</feature>